<feature type="compositionally biased region" description="Basic residues" evidence="5">
    <location>
        <begin position="417"/>
        <end position="444"/>
    </location>
</feature>
<evidence type="ECO:0000313" key="8">
    <source>
        <dbReference type="Proteomes" id="UP000475862"/>
    </source>
</evidence>
<feature type="region of interest" description="Disordered" evidence="5">
    <location>
        <begin position="416"/>
        <end position="449"/>
    </location>
</feature>
<comment type="subcellular location">
    <subcellularLocation>
        <location evidence="1">Nucleus</location>
    </subcellularLocation>
</comment>
<feature type="domain" description="Sas10 C-terminal" evidence="6">
    <location>
        <begin position="401"/>
        <end position="473"/>
    </location>
</feature>
<dbReference type="InterPro" id="IPR018972">
    <property type="entry name" value="Sas10_C_dom"/>
</dbReference>
<dbReference type="PANTHER" id="PTHR13237:SF8">
    <property type="entry name" value="SOMETHING ABOUT SILENCING PROTEIN 10"/>
    <property type="match status" value="1"/>
</dbReference>
<dbReference type="AlphaFoldDB" id="A0A6G0SU02"/>
<gene>
    <name evidence="7" type="ORF">AGLY_017752</name>
</gene>
<dbReference type="InterPro" id="IPR007146">
    <property type="entry name" value="Sas10/Utp3/C1D"/>
</dbReference>
<reference evidence="7 8" key="1">
    <citation type="submission" date="2019-08" db="EMBL/GenBank/DDBJ databases">
        <title>The genome of the soybean aphid Biotype 1, its phylome, world population structure and adaptation to the North American continent.</title>
        <authorList>
            <person name="Giordano R."/>
            <person name="Donthu R.K."/>
            <person name="Hernandez A.G."/>
            <person name="Wright C.L."/>
            <person name="Zimin A.V."/>
        </authorList>
    </citation>
    <scope>NUCLEOTIDE SEQUENCE [LARGE SCALE GENOMIC DNA]</scope>
    <source>
        <tissue evidence="7">Whole aphids</tissue>
    </source>
</reference>
<dbReference type="PANTHER" id="PTHR13237">
    <property type="entry name" value="SOMETHING ABOUT SILENCING PROTEIN 10-RELATED"/>
    <property type="match status" value="1"/>
</dbReference>
<feature type="region of interest" description="Disordered" evidence="5">
    <location>
        <begin position="1"/>
        <end position="115"/>
    </location>
</feature>
<evidence type="ECO:0000256" key="2">
    <source>
        <dbReference type="ARBA" id="ARBA00010979"/>
    </source>
</evidence>
<dbReference type="Proteomes" id="UP000475862">
    <property type="component" value="Unassembled WGS sequence"/>
</dbReference>
<evidence type="ECO:0000313" key="7">
    <source>
        <dbReference type="EMBL" id="KAE9521870.1"/>
    </source>
</evidence>
<proteinExistence type="inferred from homology"/>
<protein>
    <recommendedName>
        <fullName evidence="6">Sas10 C-terminal domain-containing protein</fullName>
    </recommendedName>
</protein>
<name>A0A6G0SU02_APHGL</name>
<comment type="similarity">
    <text evidence="2">Belongs to the SAS10 family.</text>
</comment>
<feature type="compositionally biased region" description="Acidic residues" evidence="5">
    <location>
        <begin position="12"/>
        <end position="32"/>
    </location>
</feature>
<feature type="compositionally biased region" description="Basic and acidic residues" evidence="5">
    <location>
        <begin position="33"/>
        <end position="45"/>
    </location>
</feature>
<dbReference type="GO" id="GO:0000462">
    <property type="term" value="P:maturation of SSU-rRNA from tricistronic rRNA transcript (SSU-rRNA, 5.8S rRNA, LSU-rRNA)"/>
    <property type="evidence" value="ECO:0007669"/>
    <property type="project" value="TreeGrafter"/>
</dbReference>
<keyword evidence="4" id="KW-0539">Nucleus</keyword>
<evidence type="ECO:0000256" key="4">
    <source>
        <dbReference type="ARBA" id="ARBA00023242"/>
    </source>
</evidence>
<dbReference type="Pfam" id="PF09368">
    <property type="entry name" value="Sas10"/>
    <property type="match status" value="1"/>
</dbReference>
<evidence type="ECO:0000256" key="5">
    <source>
        <dbReference type="SAM" id="MobiDB-lite"/>
    </source>
</evidence>
<evidence type="ECO:0000259" key="6">
    <source>
        <dbReference type="Pfam" id="PF09368"/>
    </source>
</evidence>
<dbReference type="Pfam" id="PF04000">
    <property type="entry name" value="Sas10_Utp3"/>
    <property type="match status" value="1"/>
</dbReference>
<dbReference type="EMBL" id="VYZN01001885">
    <property type="protein sequence ID" value="KAE9521870.1"/>
    <property type="molecule type" value="Genomic_DNA"/>
</dbReference>
<sequence>MKKKPWGRKQEESDDDASVDFDGENSESDYDENEKLLLEKTRKELAQGPYDSDEESEEEVFPLRNKLDQYEDSEEDDEEVENDNEQHSDDEEEKNINDSDIEGVESGSDDLPNDKAWGQLRRSFYNTDYLDKDHGGFEGEEDEETAKMEEEEARKIHQRMMSELENVDLDSELFIGTKVTDNVKEGINTSDITQIMTVKKDLSSMSDREKRKLLMKESPELFGLITDFKTYMGRVQEKLSPFLKLVRSGDLPKSRFTEYTQCYFEIILNYCTNIGFYFLMKSVRKPVQNHPIMNRLLRYREMLCEQDKQFETLILPQIDQILSNINTVKSNSKASKNKPKKLLNLLTKPVQKTEKTVNIVKPKENNLQNVNVNQSNKFEDSEDEEEEDGIEVKEEPMMTTDEKRGITYQIAKNKGLTPRRKKELRNPRVKNRMKYRKAKIRRKGQISEPRKEIRRYDGEISGIKVNLSKSIKIKA</sequence>
<evidence type="ECO:0000256" key="3">
    <source>
        <dbReference type="ARBA" id="ARBA00022553"/>
    </source>
</evidence>
<dbReference type="GO" id="GO:0032040">
    <property type="term" value="C:small-subunit processome"/>
    <property type="evidence" value="ECO:0007669"/>
    <property type="project" value="TreeGrafter"/>
</dbReference>
<organism evidence="7 8">
    <name type="scientific">Aphis glycines</name>
    <name type="common">Soybean aphid</name>
    <dbReference type="NCBI Taxonomy" id="307491"/>
    <lineage>
        <taxon>Eukaryota</taxon>
        <taxon>Metazoa</taxon>
        <taxon>Ecdysozoa</taxon>
        <taxon>Arthropoda</taxon>
        <taxon>Hexapoda</taxon>
        <taxon>Insecta</taxon>
        <taxon>Pterygota</taxon>
        <taxon>Neoptera</taxon>
        <taxon>Paraneoptera</taxon>
        <taxon>Hemiptera</taxon>
        <taxon>Sternorrhyncha</taxon>
        <taxon>Aphidomorpha</taxon>
        <taxon>Aphidoidea</taxon>
        <taxon>Aphididae</taxon>
        <taxon>Aphidini</taxon>
        <taxon>Aphis</taxon>
        <taxon>Aphis</taxon>
    </lineage>
</organism>
<keyword evidence="3" id="KW-0597">Phosphoprotein</keyword>
<keyword evidence="8" id="KW-1185">Reference proteome</keyword>
<evidence type="ECO:0000256" key="1">
    <source>
        <dbReference type="ARBA" id="ARBA00004123"/>
    </source>
</evidence>
<accession>A0A6G0SU02</accession>
<feature type="compositionally biased region" description="Acidic residues" evidence="5">
    <location>
        <begin position="51"/>
        <end position="60"/>
    </location>
</feature>
<feature type="compositionally biased region" description="Acidic residues" evidence="5">
    <location>
        <begin position="70"/>
        <end position="103"/>
    </location>
</feature>
<comment type="caution">
    <text evidence="7">The sequence shown here is derived from an EMBL/GenBank/DDBJ whole genome shotgun (WGS) entry which is preliminary data.</text>
</comment>
<dbReference type="OrthoDB" id="1924577at2759"/>